<dbReference type="AlphaFoldDB" id="L8JNN1"/>
<dbReference type="Proteomes" id="UP000011135">
    <property type="component" value="Unassembled WGS sequence"/>
</dbReference>
<evidence type="ECO:0000313" key="1">
    <source>
        <dbReference type="EMBL" id="ELR68987.1"/>
    </source>
</evidence>
<comment type="caution">
    <text evidence="1">The sequence shown here is derived from an EMBL/GenBank/DDBJ whole genome shotgun (WGS) entry which is preliminary data.</text>
</comment>
<sequence>MQCNTIHLHHGNQLSAVANAAAWEGLPIRTQLAQKLLP</sequence>
<proteinExistence type="predicted"/>
<organism evidence="1 2">
    <name type="scientific">Fulvivirga imtechensis AK7</name>
    <dbReference type="NCBI Taxonomy" id="1237149"/>
    <lineage>
        <taxon>Bacteria</taxon>
        <taxon>Pseudomonadati</taxon>
        <taxon>Bacteroidota</taxon>
        <taxon>Cytophagia</taxon>
        <taxon>Cytophagales</taxon>
        <taxon>Fulvivirgaceae</taxon>
        <taxon>Fulvivirga</taxon>
    </lineage>
</organism>
<accession>L8JNN1</accession>
<dbReference type="EMBL" id="AMZN01000086">
    <property type="protein sequence ID" value="ELR68987.1"/>
    <property type="molecule type" value="Genomic_DNA"/>
</dbReference>
<reference evidence="1 2" key="1">
    <citation type="submission" date="2012-12" db="EMBL/GenBank/DDBJ databases">
        <title>Genome assembly of Fulvivirga imtechensis AK7.</title>
        <authorList>
            <person name="Nupur N."/>
            <person name="Khatri I."/>
            <person name="Kumar R."/>
            <person name="Subramanian S."/>
            <person name="Pinnaka A."/>
        </authorList>
    </citation>
    <scope>NUCLEOTIDE SEQUENCE [LARGE SCALE GENOMIC DNA]</scope>
    <source>
        <strain evidence="1 2">AK7</strain>
    </source>
</reference>
<name>L8JNN1_9BACT</name>
<keyword evidence="2" id="KW-1185">Reference proteome</keyword>
<protein>
    <submittedName>
        <fullName evidence="1">Uncharacterized protein</fullName>
    </submittedName>
</protein>
<gene>
    <name evidence="1" type="ORF">C900_05545</name>
</gene>
<evidence type="ECO:0000313" key="2">
    <source>
        <dbReference type="Proteomes" id="UP000011135"/>
    </source>
</evidence>